<dbReference type="RefSeq" id="WP_003829229.1">
    <property type="nucleotide sequence ID" value="NZ_BAABSL010000015.1"/>
</dbReference>
<proteinExistence type="predicted"/>
<dbReference type="GeneID" id="29241457"/>
<dbReference type="GO" id="GO:0003824">
    <property type="term" value="F:catalytic activity"/>
    <property type="evidence" value="ECO:0007669"/>
    <property type="project" value="InterPro"/>
</dbReference>
<reference evidence="1 2" key="1">
    <citation type="submission" date="2017-05" db="EMBL/GenBank/DDBJ databases">
        <title>Comparative genomics and methylome analysis of the gut commensal Bifidobacterium breve.</title>
        <authorList>
            <person name="Bottacini F."/>
            <person name="Morrissey R."/>
            <person name="Roberts R.J."/>
            <person name="James K."/>
            <person name="van Breen J."/>
            <person name="Egan M."/>
            <person name="Lambert J."/>
            <person name="van Limpt K."/>
            <person name="Stanton C."/>
            <person name="Knol J."/>
            <person name="O' Connell Motherway M."/>
            <person name="van Sinderen D."/>
        </authorList>
    </citation>
    <scope>NUCLEOTIDE SEQUENCE [LARGE SCALE GENOMIC DNA]</scope>
    <source>
        <strain evidence="1 2">NRBB51</strain>
    </source>
</reference>
<dbReference type="EMBL" id="CP021392">
    <property type="protein sequence ID" value="AUD80943.1"/>
    <property type="molecule type" value="Genomic_DNA"/>
</dbReference>
<organism evidence="1 2">
    <name type="scientific">Bifidobacterium breve</name>
    <dbReference type="NCBI Taxonomy" id="1685"/>
    <lineage>
        <taxon>Bacteria</taxon>
        <taxon>Bacillati</taxon>
        <taxon>Actinomycetota</taxon>
        <taxon>Actinomycetes</taxon>
        <taxon>Bifidobacteriales</taxon>
        <taxon>Bifidobacteriaceae</taxon>
        <taxon>Bifidobacterium</taxon>
    </lineage>
</organism>
<accession>A0A0L0LS41</accession>
<sequence length="161" mass="17952">MAPVERHIEETLYRSAVELIERRYPTGWGGAAAMRLAGKDNGKHDGSNGSDALIVTSVAIETPNAAASLCIEVGAMCEAMKLDRRVTHTICVVRDDEHAPFTVLSPCGICQERLRYWGDDVMCAVSDNNQGEHPLFVPLRDLQPHHWTQVYPPAELEHYER</sequence>
<name>A0A0L0LS41_BIFBR</name>
<evidence type="ECO:0000313" key="2">
    <source>
        <dbReference type="Proteomes" id="UP000232609"/>
    </source>
</evidence>
<dbReference type="InterPro" id="IPR016193">
    <property type="entry name" value="Cytidine_deaminase-like"/>
</dbReference>
<dbReference type="NCBIfam" id="NF006155">
    <property type="entry name" value="PRK08298.1"/>
    <property type="match status" value="1"/>
</dbReference>
<dbReference type="SUPFAM" id="SSF53927">
    <property type="entry name" value="Cytidine deaminase-like"/>
    <property type="match status" value="1"/>
</dbReference>
<dbReference type="AlphaFoldDB" id="A0A0L0LS41"/>
<protein>
    <submittedName>
        <fullName evidence="1">Uncharacterized protein</fullName>
    </submittedName>
</protein>
<gene>
    <name evidence="1" type="ORF">NRBB51_0847</name>
</gene>
<dbReference type="CDD" id="cd01283">
    <property type="entry name" value="cytidine_deaminase"/>
    <property type="match status" value="1"/>
</dbReference>
<dbReference type="Proteomes" id="UP000232609">
    <property type="component" value="Chromosome"/>
</dbReference>
<dbReference type="Gene3D" id="3.40.140.10">
    <property type="entry name" value="Cytidine Deaminase, domain 2"/>
    <property type="match status" value="1"/>
</dbReference>
<evidence type="ECO:0000313" key="1">
    <source>
        <dbReference type="EMBL" id="AUD80943.1"/>
    </source>
</evidence>